<feature type="region of interest" description="Disordered" evidence="1">
    <location>
        <begin position="86"/>
        <end position="115"/>
    </location>
</feature>
<feature type="region of interest" description="Disordered" evidence="1">
    <location>
        <begin position="1336"/>
        <end position="1421"/>
    </location>
</feature>
<keyword evidence="2" id="KW-0732">Signal</keyword>
<keyword evidence="3" id="KW-1185">Reference proteome</keyword>
<feature type="region of interest" description="Disordered" evidence="1">
    <location>
        <begin position="683"/>
        <end position="705"/>
    </location>
</feature>
<evidence type="ECO:0000313" key="3">
    <source>
        <dbReference type="Proteomes" id="UP000504635"/>
    </source>
</evidence>
<feature type="region of interest" description="Disordered" evidence="1">
    <location>
        <begin position="1239"/>
        <end position="1263"/>
    </location>
</feature>
<dbReference type="KEGG" id="soy:115877660"/>
<dbReference type="GeneID" id="115877660"/>
<feature type="compositionally biased region" description="Low complexity" evidence="1">
    <location>
        <begin position="1066"/>
        <end position="1079"/>
    </location>
</feature>
<dbReference type="RefSeq" id="XP_030749782.1">
    <property type="nucleotide sequence ID" value="XM_030893922.1"/>
</dbReference>
<gene>
    <name evidence="4" type="primary">LOC115877660</name>
</gene>
<reference evidence="4" key="1">
    <citation type="submission" date="2025-08" db="UniProtKB">
        <authorList>
            <consortium name="RefSeq"/>
        </authorList>
    </citation>
    <scope>IDENTIFICATION</scope>
    <source>
        <tissue evidence="4">Gonads</tissue>
    </source>
</reference>
<dbReference type="OrthoDB" id="6382824at2759"/>
<feature type="compositionally biased region" description="Low complexity" evidence="1">
    <location>
        <begin position="1247"/>
        <end position="1256"/>
    </location>
</feature>
<feature type="region of interest" description="Disordered" evidence="1">
    <location>
        <begin position="1481"/>
        <end position="1541"/>
    </location>
</feature>
<evidence type="ECO:0000313" key="4">
    <source>
        <dbReference type="RefSeq" id="XP_030749782.1"/>
    </source>
</evidence>
<feature type="compositionally biased region" description="Basic and acidic residues" evidence="1">
    <location>
        <begin position="1496"/>
        <end position="1511"/>
    </location>
</feature>
<feature type="compositionally biased region" description="Acidic residues" evidence="1">
    <location>
        <begin position="1512"/>
        <end position="1523"/>
    </location>
</feature>
<feature type="signal peptide" evidence="2">
    <location>
        <begin position="1"/>
        <end position="24"/>
    </location>
</feature>
<feature type="chain" id="PRO_5026856143" evidence="2">
    <location>
        <begin position="25"/>
        <end position="1809"/>
    </location>
</feature>
<dbReference type="FunCoup" id="A0A6J2XEV6">
    <property type="interactions" value="2"/>
</dbReference>
<sequence>MIPREHKWHIIVTCTLLLVAQTQAQGERTYDTGEWIPVTSTPSKSNVPVNQNQEQVASDRILNLEVPVQKFPVSKEYRPIKHEKINPNHVPRRLKNPSDYKFETPPPPPSRRVPQINYYAENSSPYTFEHPPIPSASQIVEQVKQNYLASTQQKPNAQALTKNYVPVPSINPEVPPVNAPSVYNQYQPALNSSYYQSLNPTTINDGLYQSINAINKVNEVIAQNSPSTTIQKTLPVLEKHTSSYEAPPQPNQNVQLVYVPVENLKPTQPPPVQQYQAQPQNINQLKSSQAVYSSKIPAREPQQFGFSNPVKSNSFNYINTPSPPVKSPVENKQKKLDNIEKDFVQQAYYAHKLQETLQDEINPLYQDGTTAKPRRKAHQPPLALFLESQSEAEVSDALNVLKDAKSIAVQDRLSPNSPSVFIGPSSLEVSEGYTKFPLPYLNNLNGNRIERKIDQLPFFVAPVSYSTPPGYSKIPLPSPHVGSVVVSIPRAPLTTTTRPTYFNPNPFGLNYNGYNFDYQTPSPVQNYVNPNYQTYDAETNSFQATPTTEQASVNGQNSFNVRQPPLYETQDALSNQPQRGVQENSTPLNTYKPIEESYSRVPQNNYNIPTTTPRQNEVKTNTENANSLDLAINNFELQQINNQFEQEHRKVKHSTTTRPQTISQYDFVSSTVQPLHTQNAQEYNTEAPSRGRVRDRNRGTAKVSTKPPLEEYKYTVLEEFLASMNKPTESYLLGGAFEDSSKLFGNEERTAVNPNQPLENAKDGEKTKPIQTGALETPQQVNQGNVNIENIPASVYNLGQQQQTYTLLDNTQNSQNLQGVLPVNYSPTGAAQDQRENSHLGTVQNNQAGISEQSTDSPAVQTKRRRLLRKKVQNTNNELETTAPGRQITSPGLEQAQIPTQQVFVQNINNENYNAAPVESSVPIENYKIPVDPNVATDQNIPIGSNVSPDLQERLKELAPNLFQPNFDQTYISLQDQAVRTLLTPNALPPATQEELVVTPLKDKQVISTTEAYTEIIPSVEPETEKSTTVRGRTRGRVRGRASTTTPASTVTSSSRRTAGRRRPTYTRTTTERVTSSSEYELKDDSVRTSTNTRQRTRTRGRQSQNQVTKKPAAVQTTEQQVKEQPVEQIYYANVNNEQIVQNVPQYTQSDFQQINTPVEANPEINAYNYIPVQSSTARNVLVEYENYNYNPTLSSNIPIQSIPTENAELPLVQEIVEVKPIQNEQVQQYNNANIRSAGILNNNPETTTAKTTPTRGRGRTRGRSRFTLSTTTTTTTSRPVTRPATTARPEAVVNEETEYYGFIRSPNYPQRNIEAQVTPSETIDQPAIQFVGEIRPKYTPTRTTAQADEELVSVETPRPRVRSRTRPPSSRTTNTYRQNDNDLGNSRTSEQSTRRPARTRGRGSAHYQGTENLKRGSKEEDVANQNYPVNFLQKFESTAAPQVTTPNFQITIGPNEDEDLLDQSAHSSFYQAKVLPAPNDISDAHGAKKASLNKEYTKSTEEKENDRNEEILDNTEKDDDVTESLVTTPSPEALPMLGTTKKYDTDFSEKEFEEVISDLESIQTYPTDESVVTTTSTPNSKRRGVWKLVRHEPVEPLEGSESQNYKTVLNGFETIAKVYPYTKNIYSAKKTFIPTTELSNIVSEENSSDSDDNNENNNEDIITTTEDDKNDEESLTTTTQATFKSQESIFDSIYEMFGLFNKENQNTTLTEQSTTISTTTLVNPTFPDEITEDSSTSVNINTDKYITKETEEDVSTPTTTTEVFTRKYDVHPWKMKVIKTSTSTEISHETEICYKGRCVKSKGRKMSK</sequence>
<name>A0A6J2XEV6_SITOR</name>
<organism evidence="3 4">
    <name type="scientific">Sitophilus oryzae</name>
    <name type="common">Rice weevil</name>
    <name type="synonym">Curculio oryzae</name>
    <dbReference type="NCBI Taxonomy" id="7048"/>
    <lineage>
        <taxon>Eukaryota</taxon>
        <taxon>Metazoa</taxon>
        <taxon>Ecdysozoa</taxon>
        <taxon>Arthropoda</taxon>
        <taxon>Hexapoda</taxon>
        <taxon>Insecta</taxon>
        <taxon>Pterygota</taxon>
        <taxon>Neoptera</taxon>
        <taxon>Endopterygota</taxon>
        <taxon>Coleoptera</taxon>
        <taxon>Polyphaga</taxon>
        <taxon>Cucujiformia</taxon>
        <taxon>Curculionidae</taxon>
        <taxon>Dryophthorinae</taxon>
        <taxon>Sitophilus</taxon>
    </lineage>
</organism>
<evidence type="ECO:0000256" key="1">
    <source>
        <dbReference type="SAM" id="MobiDB-lite"/>
    </source>
</evidence>
<dbReference type="Proteomes" id="UP000504635">
    <property type="component" value="Unplaced"/>
</dbReference>
<accession>A0A6J2XEV6</accession>
<feature type="compositionally biased region" description="Low complexity" evidence="1">
    <location>
        <begin position="1041"/>
        <end position="1057"/>
    </location>
</feature>
<feature type="compositionally biased region" description="Acidic residues" evidence="1">
    <location>
        <begin position="1647"/>
        <end position="1659"/>
    </location>
</feature>
<proteinExistence type="predicted"/>
<dbReference type="InParanoid" id="A0A6J2XEV6"/>
<evidence type="ECO:0000256" key="2">
    <source>
        <dbReference type="SAM" id="SignalP"/>
    </source>
</evidence>
<feature type="region of interest" description="Disordered" evidence="1">
    <location>
        <begin position="1018"/>
        <end position="1122"/>
    </location>
</feature>
<feature type="compositionally biased region" description="Polar residues" evidence="1">
    <location>
        <begin position="1375"/>
        <end position="1392"/>
    </location>
</feature>
<feature type="region of interest" description="Disordered" evidence="1">
    <location>
        <begin position="1644"/>
        <end position="1680"/>
    </location>
</feature>
<protein>
    <submittedName>
        <fullName evidence="4">Uncharacterized protein LOC115877660</fullName>
    </submittedName>
</protein>